<dbReference type="Pfam" id="PF10294">
    <property type="entry name" value="Methyltransf_16"/>
    <property type="match status" value="1"/>
</dbReference>
<dbReference type="InterPro" id="IPR029063">
    <property type="entry name" value="SAM-dependent_MTases_sf"/>
</dbReference>
<evidence type="ECO:0000256" key="1">
    <source>
        <dbReference type="SAM" id="MobiDB-lite"/>
    </source>
</evidence>
<evidence type="ECO:0000313" key="2">
    <source>
        <dbReference type="EMBL" id="CAE0725298.1"/>
    </source>
</evidence>
<feature type="region of interest" description="Disordered" evidence="1">
    <location>
        <begin position="152"/>
        <end position="176"/>
    </location>
</feature>
<protein>
    <recommendedName>
        <fullName evidence="3">Calmodulin-lysine N-methyltransferase</fullName>
    </recommendedName>
</protein>
<reference evidence="2" key="1">
    <citation type="submission" date="2021-01" db="EMBL/GenBank/DDBJ databases">
        <authorList>
            <person name="Corre E."/>
            <person name="Pelletier E."/>
            <person name="Niang G."/>
            <person name="Scheremetjew M."/>
            <person name="Finn R."/>
            <person name="Kale V."/>
            <person name="Holt S."/>
            <person name="Cochrane G."/>
            <person name="Meng A."/>
            <person name="Brown T."/>
            <person name="Cohen L."/>
        </authorList>
    </citation>
    <scope>NUCLEOTIDE SEQUENCE</scope>
    <source>
        <strain evidence="2">10249 10 AB</strain>
    </source>
</reference>
<feature type="compositionally biased region" description="Low complexity" evidence="1">
    <location>
        <begin position="154"/>
        <end position="163"/>
    </location>
</feature>
<feature type="compositionally biased region" description="Basic and acidic residues" evidence="1">
    <location>
        <begin position="90"/>
        <end position="100"/>
    </location>
</feature>
<dbReference type="AlphaFoldDB" id="A0A7S4ASC1"/>
<sequence>MIVPDTTNQLPIINSGPATTTMEFSIDAIVDRANDDDDADDAAPPVLAMSDNGNYSDSDDSDSSSYDAFEEVFKQGEYLRLLRQMALEDEASREKDRQLEQEQQQGEEENDDGNSNTLVYKNYLRNQRGIYDDFKHVNFQYLDFGAVAASYQHNSSSDSNDNSDGNDKDNDAISSPPLMIEQDRSLGKGGFIWDAGVILAESVLRMEAGETEWLNKNGRNNKNPTKIIELGAGTGITSLLIAAARPSTTVHLTDLPLLLPLLERNCRNCCPKNATATCGVLEWGKQPFGDGVDAPYDIVLAADVVASIYDSSGLAKTIYDLSHGKTVVYLSAKERLSGVIDRFESYMRELFTVVERMEADSDNKNPDVFILRITGKRIYN</sequence>
<evidence type="ECO:0008006" key="3">
    <source>
        <dbReference type="Google" id="ProtNLM"/>
    </source>
</evidence>
<feature type="region of interest" description="Disordered" evidence="1">
    <location>
        <begin position="90"/>
        <end position="117"/>
    </location>
</feature>
<accession>A0A7S4ASC1</accession>
<organism evidence="2">
    <name type="scientific">Pseudo-nitzschia australis</name>
    <dbReference type="NCBI Taxonomy" id="44445"/>
    <lineage>
        <taxon>Eukaryota</taxon>
        <taxon>Sar</taxon>
        <taxon>Stramenopiles</taxon>
        <taxon>Ochrophyta</taxon>
        <taxon>Bacillariophyta</taxon>
        <taxon>Bacillariophyceae</taxon>
        <taxon>Bacillariophycidae</taxon>
        <taxon>Bacillariales</taxon>
        <taxon>Bacillariaceae</taxon>
        <taxon>Pseudo-nitzschia</taxon>
    </lineage>
</organism>
<feature type="region of interest" description="Disordered" evidence="1">
    <location>
        <begin position="35"/>
        <end position="65"/>
    </location>
</feature>
<name>A0A7S4ASC1_9STRA</name>
<dbReference type="Gene3D" id="3.40.50.150">
    <property type="entry name" value="Vaccinia Virus protein VP39"/>
    <property type="match status" value="1"/>
</dbReference>
<dbReference type="PANTHER" id="PTHR14614">
    <property type="entry name" value="HEPATOCELLULAR CARCINOMA-ASSOCIATED ANTIGEN"/>
    <property type="match status" value="1"/>
</dbReference>
<dbReference type="InterPro" id="IPR019410">
    <property type="entry name" value="Methyltransf_16"/>
</dbReference>
<dbReference type="SUPFAM" id="SSF53335">
    <property type="entry name" value="S-adenosyl-L-methionine-dependent methyltransferases"/>
    <property type="match status" value="1"/>
</dbReference>
<dbReference type="EMBL" id="HBIX01026525">
    <property type="protein sequence ID" value="CAE0725298.1"/>
    <property type="molecule type" value="Transcribed_RNA"/>
</dbReference>
<dbReference type="PANTHER" id="PTHR14614:SF109">
    <property type="entry name" value="RIBOSOMAL LYSINE N-METHYLTRANSFERASE 5"/>
    <property type="match status" value="1"/>
</dbReference>
<gene>
    <name evidence="2" type="ORF">PAUS00366_LOCUS18055</name>
</gene>
<proteinExistence type="predicted"/>